<evidence type="ECO:0000313" key="3">
    <source>
        <dbReference type="Proteomes" id="UP000244248"/>
    </source>
</evidence>
<dbReference type="AlphaFoldDB" id="A0A2T5MHD1"/>
<keyword evidence="3" id="KW-1185">Reference proteome</keyword>
<name>A0A2T5MHD1_9GAMM</name>
<feature type="transmembrane region" description="Helical" evidence="1">
    <location>
        <begin position="347"/>
        <end position="367"/>
    </location>
</feature>
<feature type="transmembrane region" description="Helical" evidence="1">
    <location>
        <begin position="373"/>
        <end position="396"/>
    </location>
</feature>
<evidence type="ECO:0000256" key="1">
    <source>
        <dbReference type="SAM" id="Phobius"/>
    </source>
</evidence>
<dbReference type="EMBL" id="QANS01000002">
    <property type="protein sequence ID" value="PTU31991.1"/>
    <property type="molecule type" value="Genomic_DNA"/>
</dbReference>
<accession>A0A2T5MHD1</accession>
<feature type="transmembrane region" description="Helical" evidence="1">
    <location>
        <begin position="12"/>
        <end position="31"/>
    </location>
</feature>
<sequence length="543" mass="60093">MEVSALGYVDVFANAKLLTGAIVLFGFVIALAPQASADDRVKLWPYALTLIVFWGLMIWEFRSAIINGERYFFLQDDMMISMRYARNLVDGLGWVWNPGERLEGFTNPLWTLIMSAVHWLPLPDRLTSLPVMIFSTAAVLISMPLSQRWARELGANASTQHLVLLAMIVNAGVIACGILAFEQGIIATVLLFAVLALLDDIKTGAVRPWGYLCLGIIPLIRMDAAVLSAATGLWVIYEHPKRFKVIAALALAVIPSIAAMLARHAYYGDWLPNTYYLKTTGWSGRWKTGVRYAIDFLRDYGWVYLLIVVTVLRDRSLLTPALRATVLISGAQLAYGAYVGGDILGIFRIYATVIPLLIAAGLTSVQILFKQKYLVAVISVVVIVLWARPLGVLGGLMDGQRRDIGNIGLGLALNQHAPQASVADGYAGSAFYFAPQTRGIDVLGKMDAHIARMPAAHGGTVPGHNKFDYDYSIGQLHPEYVIAVFEGAAPTEDQLKHTQGNWVYPYYLWNNVAFRQHCLPNPMPWKTWRLVYRCDWSTSANPT</sequence>
<keyword evidence="1" id="KW-1133">Transmembrane helix</keyword>
<dbReference type="Proteomes" id="UP000244248">
    <property type="component" value="Unassembled WGS sequence"/>
</dbReference>
<feature type="transmembrane region" description="Helical" evidence="1">
    <location>
        <begin position="243"/>
        <end position="266"/>
    </location>
</feature>
<evidence type="ECO:0000313" key="2">
    <source>
        <dbReference type="EMBL" id="PTU31991.1"/>
    </source>
</evidence>
<keyword evidence="1" id="KW-0812">Transmembrane</keyword>
<feature type="transmembrane region" description="Helical" evidence="1">
    <location>
        <begin position="43"/>
        <end position="61"/>
    </location>
</feature>
<feature type="transmembrane region" description="Helical" evidence="1">
    <location>
        <begin position="164"/>
        <end position="197"/>
    </location>
</feature>
<organism evidence="2 3">
    <name type="scientific">Stenotrophobium rhamnosiphilum</name>
    <dbReference type="NCBI Taxonomy" id="2029166"/>
    <lineage>
        <taxon>Bacteria</taxon>
        <taxon>Pseudomonadati</taxon>
        <taxon>Pseudomonadota</taxon>
        <taxon>Gammaproteobacteria</taxon>
        <taxon>Nevskiales</taxon>
        <taxon>Nevskiaceae</taxon>
        <taxon>Stenotrophobium</taxon>
    </lineage>
</organism>
<feature type="transmembrane region" description="Helical" evidence="1">
    <location>
        <begin position="126"/>
        <end position="143"/>
    </location>
</feature>
<evidence type="ECO:0008006" key="4">
    <source>
        <dbReference type="Google" id="ProtNLM"/>
    </source>
</evidence>
<reference evidence="2 3" key="1">
    <citation type="submission" date="2018-04" db="EMBL/GenBank/DDBJ databases">
        <title>Novel species isolated from glacier.</title>
        <authorList>
            <person name="Liu Q."/>
            <person name="Xin Y.-H."/>
        </authorList>
    </citation>
    <scope>NUCLEOTIDE SEQUENCE [LARGE SCALE GENOMIC DNA]</scope>
    <source>
        <strain evidence="2 3">GT1R17</strain>
    </source>
</reference>
<proteinExistence type="predicted"/>
<keyword evidence="1" id="KW-0472">Membrane</keyword>
<gene>
    <name evidence="2" type="ORF">CJD38_04750</name>
</gene>
<comment type="caution">
    <text evidence="2">The sequence shown here is derived from an EMBL/GenBank/DDBJ whole genome shotgun (WGS) entry which is preliminary data.</text>
</comment>
<protein>
    <recommendedName>
        <fullName evidence="4">Glycosyltransferase RgtA/B/C/D-like domain-containing protein</fullName>
    </recommendedName>
</protein>
<feature type="transmembrane region" description="Helical" evidence="1">
    <location>
        <begin position="209"/>
        <end position="236"/>
    </location>
</feature>